<comment type="caution">
    <text evidence="6">The sequence shown here is derived from an EMBL/GenBank/DDBJ whole genome shotgun (WGS) entry which is preliminary data.</text>
</comment>
<organism evidence="6 7">
    <name type="scientific">Chimaeribacter californicus</name>
    <dbReference type="NCBI Taxonomy" id="2060067"/>
    <lineage>
        <taxon>Bacteria</taxon>
        <taxon>Pseudomonadati</taxon>
        <taxon>Pseudomonadota</taxon>
        <taxon>Gammaproteobacteria</taxon>
        <taxon>Enterobacterales</taxon>
        <taxon>Yersiniaceae</taxon>
        <taxon>Chimaeribacter</taxon>
    </lineage>
</organism>
<keyword evidence="7" id="KW-1185">Reference proteome</keyword>
<feature type="domain" description="Zinc finger DksA/TraR C4-type" evidence="5">
    <location>
        <begin position="38"/>
        <end position="67"/>
    </location>
</feature>
<dbReference type="RefSeq" id="WP_101816876.1">
    <property type="nucleotide sequence ID" value="NZ_PJZF01000012.1"/>
</dbReference>
<accession>A0A2N5E2W4</accession>
<dbReference type="PANTHER" id="PTHR38777">
    <property type="entry name" value="FELS-2 PROPHAGE PROTEIN"/>
    <property type="match status" value="1"/>
</dbReference>
<name>A0A2N5E2W4_9GAMM</name>
<gene>
    <name evidence="6" type="ORF">CYR55_14240</name>
</gene>
<dbReference type="InterPro" id="IPR020458">
    <property type="entry name" value="Znf_DskA_TraR_CS"/>
</dbReference>
<dbReference type="GO" id="GO:0008270">
    <property type="term" value="F:zinc ion binding"/>
    <property type="evidence" value="ECO:0007669"/>
    <property type="project" value="UniProtKB-KW"/>
</dbReference>
<evidence type="ECO:0000256" key="1">
    <source>
        <dbReference type="ARBA" id="ARBA00022723"/>
    </source>
</evidence>
<dbReference type="SUPFAM" id="SSF57716">
    <property type="entry name" value="Glucocorticoid receptor-like (DNA-binding domain)"/>
    <property type="match status" value="1"/>
</dbReference>
<dbReference type="InterPro" id="IPR012783">
    <property type="entry name" value="Znf_C4_TraR"/>
</dbReference>
<dbReference type="PANTHER" id="PTHR38777:SF1">
    <property type="entry name" value="DNAK SUPPRESSOR PROTEIN"/>
    <property type="match status" value="1"/>
</dbReference>
<dbReference type="Pfam" id="PF01258">
    <property type="entry name" value="zf-dskA_traR"/>
    <property type="match status" value="1"/>
</dbReference>
<sequence>MKADWVDEAQEVTQLLAENQINRIRNSLCCAGVSLAECEMCGNDIPEARRCAVPGVRLCVGCQEVREFNVRCGTGRTI</sequence>
<feature type="zinc finger region" description="dksA C4-type" evidence="4">
    <location>
        <begin position="38"/>
        <end position="62"/>
    </location>
</feature>
<evidence type="ECO:0000256" key="3">
    <source>
        <dbReference type="ARBA" id="ARBA00022833"/>
    </source>
</evidence>
<dbReference type="GO" id="GO:1900378">
    <property type="term" value="P:positive regulation of secondary metabolite biosynthetic process"/>
    <property type="evidence" value="ECO:0007669"/>
    <property type="project" value="TreeGrafter"/>
</dbReference>
<keyword evidence="2" id="KW-0863">Zinc-finger</keyword>
<evidence type="ECO:0000256" key="2">
    <source>
        <dbReference type="ARBA" id="ARBA00022771"/>
    </source>
</evidence>
<dbReference type="PROSITE" id="PS01102">
    <property type="entry name" value="ZF_DKSA_1"/>
    <property type="match status" value="1"/>
</dbReference>
<keyword evidence="3" id="KW-0862">Zinc</keyword>
<evidence type="ECO:0000256" key="4">
    <source>
        <dbReference type="PROSITE-ProRule" id="PRU00510"/>
    </source>
</evidence>
<dbReference type="PROSITE" id="PS51128">
    <property type="entry name" value="ZF_DKSA_2"/>
    <property type="match status" value="1"/>
</dbReference>
<dbReference type="AlphaFoldDB" id="A0A2N5E2W4"/>
<dbReference type="OrthoDB" id="962301at2"/>
<dbReference type="Proteomes" id="UP000234240">
    <property type="component" value="Unassembled WGS sequence"/>
</dbReference>
<dbReference type="EMBL" id="PJZF01000012">
    <property type="protein sequence ID" value="PLR35056.1"/>
    <property type="molecule type" value="Genomic_DNA"/>
</dbReference>
<dbReference type="NCBIfam" id="TIGR02419">
    <property type="entry name" value="C4_traR_proteo"/>
    <property type="match status" value="1"/>
</dbReference>
<evidence type="ECO:0000313" key="6">
    <source>
        <dbReference type="EMBL" id="PLR35056.1"/>
    </source>
</evidence>
<evidence type="ECO:0000259" key="5">
    <source>
        <dbReference type="Pfam" id="PF01258"/>
    </source>
</evidence>
<keyword evidence="1" id="KW-0479">Metal-binding</keyword>
<proteinExistence type="predicted"/>
<evidence type="ECO:0000313" key="7">
    <source>
        <dbReference type="Proteomes" id="UP000234240"/>
    </source>
</evidence>
<protein>
    <submittedName>
        <fullName evidence="6">Conjugal transfer protein TraR</fullName>
    </submittedName>
</protein>
<dbReference type="Gene3D" id="1.20.120.910">
    <property type="entry name" value="DksA, coiled-coil domain"/>
    <property type="match status" value="1"/>
</dbReference>
<dbReference type="InterPro" id="IPR000962">
    <property type="entry name" value="Znf_DskA_TraR"/>
</dbReference>
<reference evidence="6 7" key="1">
    <citation type="submission" date="2017-12" db="EMBL/GenBank/DDBJ databases">
        <title>Characterization of six clinical isolates of Enterochimera gen. nov., a novel genus of the Yersiniaciae family and the three species Enterochimera arupensis sp. nov., Enterochimera coloradensis sp. nov, and Enterochimera californica sp. nov.</title>
        <authorList>
            <person name="Rossi A."/>
            <person name="Fisher M."/>
        </authorList>
    </citation>
    <scope>NUCLEOTIDE SEQUENCE [LARGE SCALE GENOMIC DNA]</scope>
    <source>
        <strain evidence="7">2015-Iso6</strain>
    </source>
</reference>